<dbReference type="InterPro" id="IPR027815">
    <property type="entry name" value="CSC1/OSCA1-like_cyt"/>
</dbReference>
<keyword evidence="13" id="KW-1185">Reference proteome</keyword>
<keyword evidence="3" id="KW-0813">Transport</keyword>
<evidence type="ECO:0000259" key="11">
    <source>
        <dbReference type="Pfam" id="PF14703"/>
    </source>
</evidence>
<evidence type="ECO:0000313" key="12">
    <source>
        <dbReference type="EMBL" id="WOO76781.1"/>
    </source>
</evidence>
<dbReference type="GO" id="GO:0005886">
    <property type="term" value="C:plasma membrane"/>
    <property type="evidence" value="ECO:0007669"/>
    <property type="project" value="TreeGrafter"/>
</dbReference>
<keyword evidence="5 7" id="KW-1133">Transmembrane helix</keyword>
<reference evidence="12" key="1">
    <citation type="submission" date="2023-10" db="EMBL/GenBank/DDBJ databases">
        <authorList>
            <person name="Noh H."/>
        </authorList>
    </citation>
    <scope>NUCLEOTIDE SEQUENCE</scope>
    <source>
        <strain evidence="12">DUCC4014</strain>
    </source>
</reference>
<feature type="transmembrane region" description="Helical" evidence="7">
    <location>
        <begin position="419"/>
        <end position="438"/>
    </location>
</feature>
<dbReference type="InterPro" id="IPR032880">
    <property type="entry name" value="CSC1/OSCA1-like_N"/>
</dbReference>
<evidence type="ECO:0000256" key="4">
    <source>
        <dbReference type="ARBA" id="ARBA00022692"/>
    </source>
</evidence>
<keyword evidence="6 7" id="KW-0472">Membrane</keyword>
<feature type="transmembrane region" description="Helical" evidence="7">
    <location>
        <begin position="673"/>
        <end position="697"/>
    </location>
</feature>
<feature type="domain" description="10TM putative phosphate transporter extracellular tail" evidence="9">
    <location>
        <begin position="760"/>
        <end position="843"/>
    </location>
</feature>
<evidence type="ECO:0000256" key="7">
    <source>
        <dbReference type="SAM" id="Phobius"/>
    </source>
</evidence>
<evidence type="ECO:0000256" key="3">
    <source>
        <dbReference type="ARBA" id="ARBA00022448"/>
    </source>
</evidence>
<proteinExistence type="inferred from homology"/>
<sequence length="850" mass="93545">MAQQSLSDQANAASTGTFTAALVSAAIMVGACLLFWLIFHGSKKLVTVFQPRTTDIKLADERPESLPPNPVSWWRRVFSLDDFEVLELNGPDAYFFVRYIKVFGIYLLAPLVILAIGVLVPIAVVKPNNGKTGVEKMTMGNVPQSAQLRNIAHIVAAVIFISYTLYLLVHEYNHYLSVRETWLRSPKIRAQLKSRTIALINVPNGMNNEDSIKEIASGVAASTDANYPRPSGVTVDSPTAAGPKLGGGVTDVWVGKKVGDVEKVWNKREKAIYGLEGTIGSAISKALKNERKGKTPEKKGTLDTDRAGAKLLDKYLAPKKQPKWRPGFLKSKIALDDLPEYIHTQDDQLQELRAKDDYKEGDVSFVRFATQDDALNFARLGPKSNKSFNRVKASINVQPEDVIWSNTNIGFWQRLARTIVSWSLTIGLIIIWAIPVAFVGTISNLDALCKDVKWLAWICKDIPGVPLGIIKGILPPVLLAVLMMLLPIVLRIWIKLQGEIRKSEVELKLFTRYWLFQVIHSFLIMTLSGGIIGSLGDLLKGKLSVTEICSILATKLPGASTFFLTWIMVVTWSGAAQSLARVVPFVMYQLRGFLAGNTPRKVFGQTFSLGSTLWSTAQPVYCLVVCVTIVYSVIQPLITALGLVTMIILYAAYKYLLIWTADQPGYLETGGLYYIKAMRTVFVSLYLTEICLAGLFFLTTDANGKRSKIGLAGGAILVFMGVVTAITQAWIDHIGFKRQTIIFGRSANGKSSSQTNLNQLSEKLTVTSNDVDDPETAGDDGIIHDFDNPAMWKPQPVVWIANDPLGIGNSEAERLNDQGIPASTEYAVEDVKAKIEVSRSPPDEKWTGGI</sequence>
<feature type="domain" description="CSC1/OSCA1-like 7TM region" evidence="8">
    <location>
        <begin position="417"/>
        <end position="696"/>
    </location>
</feature>
<organism evidence="12 13">
    <name type="scientific">Vanrija pseudolonga</name>
    <dbReference type="NCBI Taxonomy" id="143232"/>
    <lineage>
        <taxon>Eukaryota</taxon>
        <taxon>Fungi</taxon>
        <taxon>Dikarya</taxon>
        <taxon>Basidiomycota</taxon>
        <taxon>Agaricomycotina</taxon>
        <taxon>Tremellomycetes</taxon>
        <taxon>Trichosporonales</taxon>
        <taxon>Trichosporonaceae</taxon>
        <taxon>Vanrija</taxon>
    </lineage>
</organism>
<protein>
    <submittedName>
        <fullName evidence="12">Purtative protein RSN1</fullName>
    </submittedName>
</protein>
<feature type="transmembrane region" description="Helical" evidence="7">
    <location>
        <begin position="473"/>
        <end position="494"/>
    </location>
</feature>
<dbReference type="Pfam" id="PF13967">
    <property type="entry name" value="RSN1_TM"/>
    <property type="match status" value="1"/>
</dbReference>
<evidence type="ECO:0000256" key="6">
    <source>
        <dbReference type="ARBA" id="ARBA00023136"/>
    </source>
</evidence>
<feature type="transmembrane region" description="Helical" evidence="7">
    <location>
        <begin position="20"/>
        <end position="39"/>
    </location>
</feature>
<feature type="transmembrane region" description="Helical" evidence="7">
    <location>
        <begin position="563"/>
        <end position="583"/>
    </location>
</feature>
<accession>A0AAF1BEP2</accession>
<keyword evidence="4 7" id="KW-0812">Transmembrane</keyword>
<dbReference type="RefSeq" id="XP_062622813.1">
    <property type="nucleotide sequence ID" value="XM_062766829.1"/>
</dbReference>
<dbReference type="Pfam" id="PF02714">
    <property type="entry name" value="RSN1_7TM"/>
    <property type="match status" value="1"/>
</dbReference>
<dbReference type="Pfam" id="PF14703">
    <property type="entry name" value="PHM7_cyt"/>
    <property type="match status" value="1"/>
</dbReference>
<dbReference type="GO" id="GO:0005227">
    <property type="term" value="F:calcium-activated cation channel activity"/>
    <property type="evidence" value="ECO:0007669"/>
    <property type="project" value="InterPro"/>
</dbReference>
<dbReference type="AlphaFoldDB" id="A0AAF1BEP2"/>
<dbReference type="Proteomes" id="UP000827549">
    <property type="component" value="Chromosome 1"/>
</dbReference>
<dbReference type="InterPro" id="IPR003864">
    <property type="entry name" value="CSC1/OSCA1-like_7TM"/>
</dbReference>
<feature type="domain" description="CSC1/OSCA1-like cytosolic" evidence="11">
    <location>
        <begin position="249"/>
        <end position="406"/>
    </location>
</feature>
<dbReference type="GeneID" id="87803658"/>
<name>A0AAF1BEP2_9TREE</name>
<dbReference type="InterPro" id="IPR045122">
    <property type="entry name" value="Csc1-like"/>
</dbReference>
<evidence type="ECO:0000313" key="13">
    <source>
        <dbReference type="Proteomes" id="UP000827549"/>
    </source>
</evidence>
<feature type="domain" description="CSC1/OSCA1-like N-terminal transmembrane" evidence="10">
    <location>
        <begin position="18"/>
        <end position="171"/>
    </location>
</feature>
<feature type="transmembrane region" description="Helical" evidence="7">
    <location>
        <begin position="709"/>
        <end position="731"/>
    </location>
</feature>
<evidence type="ECO:0000259" key="10">
    <source>
        <dbReference type="Pfam" id="PF13967"/>
    </source>
</evidence>
<feature type="transmembrane region" description="Helical" evidence="7">
    <location>
        <begin position="620"/>
        <end position="653"/>
    </location>
</feature>
<dbReference type="EMBL" id="CP086714">
    <property type="protein sequence ID" value="WOO76781.1"/>
    <property type="molecule type" value="Genomic_DNA"/>
</dbReference>
<evidence type="ECO:0000256" key="5">
    <source>
        <dbReference type="ARBA" id="ARBA00022989"/>
    </source>
</evidence>
<dbReference type="PANTHER" id="PTHR13018">
    <property type="entry name" value="PROBABLE MEMBRANE PROTEIN DUF221-RELATED"/>
    <property type="match status" value="1"/>
</dbReference>
<evidence type="ECO:0000259" key="9">
    <source>
        <dbReference type="Pfam" id="PF12621"/>
    </source>
</evidence>
<comment type="subcellular location">
    <subcellularLocation>
        <location evidence="1">Membrane</location>
        <topology evidence="1">Multi-pass membrane protein</topology>
    </subcellularLocation>
</comment>
<dbReference type="InterPro" id="IPR022257">
    <property type="entry name" value="PHM7_ext"/>
</dbReference>
<dbReference type="PANTHER" id="PTHR13018:SF143">
    <property type="entry name" value="CSC1_OSCA1-LIKE 7TM REGION DOMAIN-CONTAINING PROTEIN"/>
    <property type="match status" value="1"/>
</dbReference>
<dbReference type="Pfam" id="PF12621">
    <property type="entry name" value="PHM7_ext"/>
    <property type="match status" value="1"/>
</dbReference>
<comment type="similarity">
    <text evidence="2">Belongs to the CSC1 (TC 1.A.17) family.</text>
</comment>
<evidence type="ECO:0000256" key="2">
    <source>
        <dbReference type="ARBA" id="ARBA00007779"/>
    </source>
</evidence>
<feature type="transmembrane region" description="Helical" evidence="7">
    <location>
        <begin position="151"/>
        <end position="169"/>
    </location>
</feature>
<evidence type="ECO:0000259" key="8">
    <source>
        <dbReference type="Pfam" id="PF02714"/>
    </source>
</evidence>
<feature type="transmembrane region" description="Helical" evidence="7">
    <location>
        <begin position="514"/>
        <end position="535"/>
    </location>
</feature>
<gene>
    <name evidence="12" type="primary">RSN1</name>
    <name evidence="12" type="ORF">LOC62_01G000399</name>
</gene>
<evidence type="ECO:0000256" key="1">
    <source>
        <dbReference type="ARBA" id="ARBA00004141"/>
    </source>
</evidence>
<feature type="transmembrane region" description="Helical" evidence="7">
    <location>
        <begin position="103"/>
        <end position="124"/>
    </location>
</feature>